<accession>A0A382UVI4</accession>
<feature type="non-terminal residue" evidence="1">
    <location>
        <position position="94"/>
    </location>
</feature>
<dbReference type="EMBL" id="UINC01147112">
    <property type="protein sequence ID" value="SVD38244.1"/>
    <property type="molecule type" value="Genomic_DNA"/>
</dbReference>
<protein>
    <submittedName>
        <fullName evidence="1">Uncharacterized protein</fullName>
    </submittedName>
</protein>
<reference evidence="1" key="1">
    <citation type="submission" date="2018-05" db="EMBL/GenBank/DDBJ databases">
        <authorList>
            <person name="Lanie J.A."/>
            <person name="Ng W.-L."/>
            <person name="Kazmierczak K.M."/>
            <person name="Andrzejewski T.M."/>
            <person name="Davidsen T.M."/>
            <person name="Wayne K.J."/>
            <person name="Tettelin H."/>
            <person name="Glass J.I."/>
            <person name="Rusch D."/>
            <person name="Podicherti R."/>
            <person name="Tsui H.-C.T."/>
            <person name="Winkler M.E."/>
        </authorList>
    </citation>
    <scope>NUCLEOTIDE SEQUENCE</scope>
</reference>
<evidence type="ECO:0000313" key="1">
    <source>
        <dbReference type="EMBL" id="SVD38244.1"/>
    </source>
</evidence>
<dbReference type="AlphaFoldDB" id="A0A382UVI4"/>
<sequence>MGNKGLVYLVASLLWVGCGSSSIGKLNRPNGGDISKLVRPQPTPSGMYIHPDTKQPFDGEYDVVENGIRLRIEIRDGWPHGRWQRWYPSGRLHE</sequence>
<gene>
    <name evidence="1" type="ORF">METZ01_LOCUS391098</name>
</gene>
<dbReference type="PROSITE" id="PS51257">
    <property type="entry name" value="PROKAR_LIPOPROTEIN"/>
    <property type="match status" value="1"/>
</dbReference>
<name>A0A382UVI4_9ZZZZ</name>
<proteinExistence type="predicted"/>
<organism evidence="1">
    <name type="scientific">marine metagenome</name>
    <dbReference type="NCBI Taxonomy" id="408172"/>
    <lineage>
        <taxon>unclassified sequences</taxon>
        <taxon>metagenomes</taxon>
        <taxon>ecological metagenomes</taxon>
    </lineage>
</organism>